<dbReference type="KEGG" id="cbot:ATE48_12335"/>
<dbReference type="Pfam" id="PF04191">
    <property type="entry name" value="PEMT"/>
    <property type="match status" value="1"/>
</dbReference>
<reference evidence="6 7" key="1">
    <citation type="submission" date="2015-11" db="EMBL/GenBank/DDBJ databases">
        <title>Whole-Genome Sequence of Candidatus Oderbacter manganicum from the National Park Lower Oder Valley, Germany.</title>
        <authorList>
            <person name="Braun B."/>
            <person name="Liere K."/>
            <person name="Szewzyk U."/>
        </authorList>
    </citation>
    <scope>NUCLEOTIDE SEQUENCE [LARGE SCALE GENOMIC DNA]</scope>
    <source>
        <strain evidence="6 7">OTSz_A_272</strain>
    </source>
</reference>
<evidence type="ECO:0000313" key="6">
    <source>
        <dbReference type="EMBL" id="ANP46648.1"/>
    </source>
</evidence>
<accession>A0A1B1AJA2</accession>
<dbReference type="AlphaFoldDB" id="A0A1B1AJA2"/>
<dbReference type="EMBL" id="CP013244">
    <property type="protein sequence ID" value="ANP46648.1"/>
    <property type="molecule type" value="Genomic_DNA"/>
</dbReference>
<evidence type="ECO:0000256" key="4">
    <source>
        <dbReference type="ARBA" id="ARBA00023136"/>
    </source>
</evidence>
<protein>
    <recommendedName>
        <fullName evidence="8">Isoprenylcysteine carboxyl methyltransferase</fullName>
    </recommendedName>
</protein>
<dbReference type="InterPro" id="IPR007318">
    <property type="entry name" value="Phopholipid_MeTrfase"/>
</dbReference>
<proteinExistence type="predicted"/>
<feature type="transmembrane region" description="Helical" evidence="5">
    <location>
        <begin position="107"/>
        <end position="124"/>
    </location>
</feature>
<dbReference type="STRING" id="1759059.ATE48_12335"/>
<dbReference type="Proteomes" id="UP000092498">
    <property type="component" value="Chromosome"/>
</dbReference>
<evidence type="ECO:0000256" key="2">
    <source>
        <dbReference type="ARBA" id="ARBA00022692"/>
    </source>
</evidence>
<evidence type="ECO:0000256" key="3">
    <source>
        <dbReference type="ARBA" id="ARBA00022989"/>
    </source>
</evidence>
<organism evidence="6 7">
    <name type="scientific">Candidatus Viadribacter manganicus</name>
    <dbReference type="NCBI Taxonomy" id="1759059"/>
    <lineage>
        <taxon>Bacteria</taxon>
        <taxon>Pseudomonadati</taxon>
        <taxon>Pseudomonadota</taxon>
        <taxon>Alphaproteobacteria</taxon>
        <taxon>Hyphomonadales</taxon>
        <taxon>Hyphomonadaceae</taxon>
        <taxon>Candidatus Viadribacter</taxon>
    </lineage>
</organism>
<name>A0A1B1AJA2_9PROT</name>
<keyword evidence="7" id="KW-1185">Reference proteome</keyword>
<evidence type="ECO:0000256" key="5">
    <source>
        <dbReference type="SAM" id="Phobius"/>
    </source>
</evidence>
<evidence type="ECO:0000313" key="7">
    <source>
        <dbReference type="Proteomes" id="UP000092498"/>
    </source>
</evidence>
<dbReference type="RefSeq" id="WP_066771956.1">
    <property type="nucleotide sequence ID" value="NZ_CP013244.1"/>
</dbReference>
<sequence length="148" mass="16536">MRNVPPPLWALLLLAATYGLSLVPGLNTLPIWPTRPFGLIVIVAALAVLFGAMAQFRIANTQLLPNSPTNNALVTDGIFGITRNPMYLAMTLFCIGGALWFGRPLVLLAPVLMFAVANWVFIPFEEAKMRRQFGETFDAYCRRVRRWL</sequence>
<dbReference type="GO" id="GO:0012505">
    <property type="term" value="C:endomembrane system"/>
    <property type="evidence" value="ECO:0007669"/>
    <property type="project" value="UniProtKB-SubCell"/>
</dbReference>
<gene>
    <name evidence="6" type="ORF">ATE48_12335</name>
</gene>
<keyword evidence="2 5" id="KW-0812">Transmembrane</keyword>
<dbReference type="GO" id="GO:0016740">
    <property type="term" value="F:transferase activity"/>
    <property type="evidence" value="ECO:0007669"/>
    <property type="project" value="UniProtKB-ARBA"/>
</dbReference>
<dbReference type="InParanoid" id="A0A1B1AJA2"/>
<keyword evidence="3 5" id="KW-1133">Transmembrane helix</keyword>
<dbReference type="Gene3D" id="1.20.120.1630">
    <property type="match status" value="1"/>
</dbReference>
<keyword evidence="4 5" id="KW-0472">Membrane</keyword>
<comment type="subcellular location">
    <subcellularLocation>
        <location evidence="1">Endomembrane system</location>
        <topology evidence="1">Multi-pass membrane protein</topology>
    </subcellularLocation>
</comment>
<dbReference type="PANTHER" id="PTHR12714">
    <property type="entry name" value="PROTEIN-S ISOPRENYLCYSTEINE O-METHYLTRANSFERASE"/>
    <property type="match status" value="1"/>
</dbReference>
<evidence type="ECO:0000256" key="1">
    <source>
        <dbReference type="ARBA" id="ARBA00004127"/>
    </source>
</evidence>
<feature type="transmembrane region" description="Helical" evidence="5">
    <location>
        <begin position="37"/>
        <end position="56"/>
    </location>
</feature>
<dbReference type="OrthoDB" id="7210610at2"/>
<dbReference type="PANTHER" id="PTHR12714:SF11">
    <property type="entry name" value="PROTEIN C-TERMINAL S-ISOPRENYLCYSTEINE CARBOXYL O-METHYLTRANSFERASE"/>
    <property type="match status" value="1"/>
</dbReference>
<evidence type="ECO:0008006" key="8">
    <source>
        <dbReference type="Google" id="ProtNLM"/>
    </source>
</evidence>